<dbReference type="EMBL" id="JACSEA010000013">
    <property type="protein sequence ID" value="KAF7386561.1"/>
    <property type="molecule type" value="Genomic_DNA"/>
</dbReference>
<dbReference type="GO" id="GO:0000481">
    <property type="term" value="P:maturation of 5S rRNA"/>
    <property type="evidence" value="ECO:0007669"/>
    <property type="project" value="TreeGrafter"/>
</dbReference>
<evidence type="ECO:0000256" key="5">
    <source>
        <dbReference type="ARBA" id="ARBA00023242"/>
    </source>
</evidence>
<keyword evidence="3" id="KW-0507">mRNA processing</keyword>
<evidence type="ECO:0000256" key="1">
    <source>
        <dbReference type="ARBA" id="ARBA00004123"/>
    </source>
</evidence>
<dbReference type="PANTHER" id="PTHR14152">
    <property type="entry name" value="SQUAMOUS CELL CARCINOMA ANTIGEN RECOGNISED BY CYTOTOXIC T LYMPHOCYTES"/>
    <property type="match status" value="1"/>
</dbReference>
<reference evidence="8" key="1">
    <citation type="journal article" date="2020" name="G3 (Bethesda)">
        <title>High-Quality Assemblies for Three Invasive Social Wasps from the &lt;i&gt;Vespula&lt;/i&gt; Genus.</title>
        <authorList>
            <person name="Harrop T.W.R."/>
            <person name="Guhlin J."/>
            <person name="McLaughlin G.M."/>
            <person name="Permina E."/>
            <person name="Stockwell P."/>
            <person name="Gilligan J."/>
            <person name="Le Lec M.F."/>
            <person name="Gruber M.A.M."/>
            <person name="Quinn O."/>
            <person name="Lovegrove M."/>
            <person name="Duncan E.J."/>
            <person name="Remnant E.J."/>
            <person name="Van Eeckhoven J."/>
            <person name="Graham B."/>
            <person name="Knapp R.A."/>
            <person name="Langford K.W."/>
            <person name="Kronenberg Z."/>
            <person name="Press M.O."/>
            <person name="Eacker S.M."/>
            <person name="Wilson-Rankin E.E."/>
            <person name="Purcell J."/>
            <person name="Lester P.J."/>
            <person name="Dearden P.K."/>
        </authorList>
    </citation>
    <scope>NUCLEOTIDE SEQUENCE</scope>
    <source>
        <strain evidence="8">Marl-1</strain>
    </source>
</reference>
<evidence type="ECO:0000256" key="6">
    <source>
        <dbReference type="SAM" id="Coils"/>
    </source>
</evidence>
<accession>A0A834JF54</accession>
<evidence type="ECO:0008006" key="10">
    <source>
        <dbReference type="Google" id="ProtNLM"/>
    </source>
</evidence>
<feature type="region of interest" description="Disordered" evidence="7">
    <location>
        <begin position="623"/>
        <end position="645"/>
    </location>
</feature>
<gene>
    <name evidence="8" type="ORF">HZH66_011013</name>
</gene>
<feature type="compositionally biased region" description="Basic residues" evidence="7">
    <location>
        <begin position="36"/>
        <end position="47"/>
    </location>
</feature>
<dbReference type="Proteomes" id="UP000614350">
    <property type="component" value="Unassembled WGS sequence"/>
</dbReference>
<evidence type="ECO:0000256" key="4">
    <source>
        <dbReference type="ARBA" id="ARBA00023187"/>
    </source>
</evidence>
<proteinExistence type="inferred from homology"/>
<evidence type="ECO:0000313" key="8">
    <source>
        <dbReference type="EMBL" id="KAF7386561.1"/>
    </source>
</evidence>
<evidence type="ECO:0000256" key="3">
    <source>
        <dbReference type="ARBA" id="ARBA00022664"/>
    </source>
</evidence>
<dbReference type="InterPro" id="IPR005011">
    <property type="entry name" value="SNU66/SART1"/>
</dbReference>
<feature type="region of interest" description="Disordered" evidence="7">
    <location>
        <begin position="413"/>
        <end position="433"/>
    </location>
</feature>
<dbReference type="GO" id="GO:0046540">
    <property type="term" value="C:U4/U6 x U5 tri-snRNP complex"/>
    <property type="evidence" value="ECO:0007669"/>
    <property type="project" value="InterPro"/>
</dbReference>
<organism evidence="8 9">
    <name type="scientific">Vespula vulgaris</name>
    <name type="common">Yellow jacket</name>
    <name type="synonym">Wasp</name>
    <dbReference type="NCBI Taxonomy" id="7454"/>
    <lineage>
        <taxon>Eukaryota</taxon>
        <taxon>Metazoa</taxon>
        <taxon>Ecdysozoa</taxon>
        <taxon>Arthropoda</taxon>
        <taxon>Hexapoda</taxon>
        <taxon>Insecta</taxon>
        <taxon>Pterygota</taxon>
        <taxon>Neoptera</taxon>
        <taxon>Endopterygota</taxon>
        <taxon>Hymenoptera</taxon>
        <taxon>Apocrita</taxon>
        <taxon>Aculeata</taxon>
        <taxon>Vespoidea</taxon>
        <taxon>Vespidae</taxon>
        <taxon>Vespinae</taxon>
        <taxon>Vespula</taxon>
    </lineage>
</organism>
<keyword evidence="9" id="KW-1185">Reference proteome</keyword>
<feature type="compositionally biased region" description="Basic and acidic residues" evidence="7">
    <location>
        <begin position="115"/>
        <end position="137"/>
    </location>
</feature>
<feature type="region of interest" description="Disordered" evidence="7">
    <location>
        <begin position="1"/>
        <end position="145"/>
    </location>
</feature>
<dbReference type="PANTHER" id="PTHR14152:SF5">
    <property type="entry name" value="U4_U6.U5 TRI-SNRNP-ASSOCIATED PROTEIN 1"/>
    <property type="match status" value="1"/>
</dbReference>
<feature type="compositionally biased region" description="Basic residues" evidence="7">
    <location>
        <begin position="1"/>
        <end position="26"/>
    </location>
</feature>
<keyword evidence="6" id="KW-0175">Coiled coil</keyword>
<sequence length="747" mass="85643">MGSNKRHKAEKSRDIKKKRHRSRSRSHTPEREKIDKHRHHKKHKRKERKDYDSDVEIVNAPPPPKISRSSHPSTPPPPEISKQHSPSPIKDGMSQTSLSIEETNKLRAKLGLKPLEVDSTSKDDPNKIKDDLGEFYHKPAPNANDQLKTQKLKERIGVQKQKRQIEANLAKIKSLGDDDSDDDTKAWIDKSRRLQEEKKKAEERAKMLDQLDEEFGIGNLLKEEIHISRNLAYTEKDLKGLTVEHDIESITEGKGMVLTLKDQDILNEKSDVLVNVNMVDDERYKRNVHNKTKKSVYNAYEDDNLDEFGLSKKNILDKYDEEIEGEKKDNFVLGTYNPIDIKQRRSEIVKHRLANKKLESLQTREPQLASEYYNEQELEKFKKPKKKMRKIRTKRKLKAEDLIPQENDYLRDLGSRRSKKTEDVKENDGTLDVDDLEGPKEDLTGIKFEDDDKELELQMALKKAHRLKELQISNVKNVIETVKQESSVLDENQSTNIVLNATAEFCRTLGDIPTYGLAGNREENGQELMDFEVDGIKDEIVSDEEEDDGRGAWNTVHLDESKSEPVALEVAILDAEPSLGQGVGGALKLAMSKGYLQKEDSNRRSASRFAHLQAQNYSIEDKTYGDDDKFGRRDRFSGPTSDFKEKEGFKPNVKLEYIDDDGHVLSAKEAFRYLSHKFHGKGPGKNKVEKRMKKAEQEVLMKRMSSTDTPLGTLNLLQAKQKETQSPYIVLSGSKQMQTTSISKIKH</sequence>
<evidence type="ECO:0000256" key="7">
    <source>
        <dbReference type="SAM" id="MobiDB-lite"/>
    </source>
</evidence>
<evidence type="ECO:0000256" key="2">
    <source>
        <dbReference type="ARBA" id="ARBA00006076"/>
    </source>
</evidence>
<protein>
    <recommendedName>
        <fullName evidence="10">U4/U6.U5 tri-snRNP-associated protein 1</fullName>
    </recommendedName>
</protein>
<dbReference type="GO" id="GO:0045292">
    <property type="term" value="P:mRNA cis splicing, via spliceosome"/>
    <property type="evidence" value="ECO:0007669"/>
    <property type="project" value="TreeGrafter"/>
</dbReference>
<dbReference type="Pfam" id="PF03343">
    <property type="entry name" value="SART-1"/>
    <property type="match status" value="1"/>
</dbReference>
<keyword evidence="4" id="KW-0508">mRNA splicing</keyword>
<dbReference type="InterPro" id="IPR045347">
    <property type="entry name" value="HIND"/>
</dbReference>
<name>A0A834JF54_VESVU</name>
<comment type="similarity">
    <text evidence="2">Belongs to the SNU66/SART1 family.</text>
</comment>
<dbReference type="AlphaFoldDB" id="A0A834JF54"/>
<comment type="caution">
    <text evidence="8">The sequence shown here is derived from an EMBL/GenBank/DDBJ whole genome shotgun (WGS) entry which is preliminary data.</text>
</comment>
<keyword evidence="5" id="KW-0539">Nucleus</keyword>
<feature type="coiled-coil region" evidence="6">
    <location>
        <begin position="184"/>
        <end position="214"/>
    </location>
</feature>
<dbReference type="Pfam" id="PF19252">
    <property type="entry name" value="HIND"/>
    <property type="match status" value="1"/>
</dbReference>
<comment type="subcellular location">
    <subcellularLocation>
        <location evidence="1">Nucleus</location>
    </subcellularLocation>
</comment>
<evidence type="ECO:0000313" key="9">
    <source>
        <dbReference type="Proteomes" id="UP000614350"/>
    </source>
</evidence>
<feature type="compositionally biased region" description="Basic and acidic residues" evidence="7">
    <location>
        <begin position="413"/>
        <end position="428"/>
    </location>
</feature>